<dbReference type="PIRSF" id="PIRSF000728">
    <property type="entry name" value="NAGK"/>
    <property type="match status" value="1"/>
</dbReference>
<dbReference type="UniPathway" id="UPA00033">
    <property type="reaction ID" value="UER00036"/>
</dbReference>
<keyword evidence="1 9" id="KW-0963">Cytoplasm</keyword>
<evidence type="ECO:0000256" key="2">
    <source>
        <dbReference type="ARBA" id="ARBA00022571"/>
    </source>
</evidence>
<comment type="catalytic activity">
    <reaction evidence="9">
        <text>[amino-group carrier protein]-C-terminal-gamma-(L-glutamyl)-L-glutamate + ATP = [amino-group carrier protein]-C-terminal-gamma-(5-phospho-L-glutamyl)-L-glutamate + ADP</text>
        <dbReference type="Rhea" id="RHEA:52632"/>
        <dbReference type="Rhea" id="RHEA-COMP:13311"/>
        <dbReference type="Rhea" id="RHEA-COMP:13313"/>
        <dbReference type="ChEBI" id="CHEBI:30616"/>
        <dbReference type="ChEBI" id="CHEBI:136714"/>
        <dbReference type="ChEBI" id="CHEBI:136717"/>
        <dbReference type="ChEBI" id="CHEBI:456216"/>
        <dbReference type="EC" id="2.7.2.19"/>
    </reaction>
</comment>
<protein>
    <recommendedName>
        <fullName evidence="9">Putative [LysW]-aminoadipate/[LysW]-glutamate kinase</fullName>
        <ecNumber evidence="9">2.7.2.17</ecNumber>
        <ecNumber evidence="9">2.7.2.19</ecNumber>
    </recommendedName>
</protein>
<dbReference type="PANTHER" id="PTHR23342:SF0">
    <property type="entry name" value="N-ACETYLGLUTAMATE SYNTHASE, MITOCHONDRIAL"/>
    <property type="match status" value="1"/>
</dbReference>
<dbReference type="Pfam" id="PF00696">
    <property type="entry name" value="AA_kinase"/>
    <property type="match status" value="1"/>
</dbReference>
<dbReference type="GO" id="GO:0003991">
    <property type="term" value="F:acetylglutamate kinase activity"/>
    <property type="evidence" value="ECO:0007669"/>
    <property type="project" value="TreeGrafter"/>
</dbReference>
<evidence type="ECO:0000256" key="8">
    <source>
        <dbReference type="ARBA" id="ARBA00023154"/>
    </source>
</evidence>
<accession>A0A523B9H5</accession>
<evidence type="ECO:0000256" key="3">
    <source>
        <dbReference type="ARBA" id="ARBA00022605"/>
    </source>
</evidence>
<dbReference type="PANTHER" id="PTHR23342">
    <property type="entry name" value="N-ACETYLGLUTAMATE SYNTHASE"/>
    <property type="match status" value="1"/>
</dbReference>
<feature type="binding site" evidence="9">
    <location>
        <position position="69"/>
    </location>
    <ligand>
        <name>substrate</name>
    </ligand>
</feature>
<comment type="subcellular location">
    <subcellularLocation>
        <location evidence="9">Cytoplasm</location>
    </subcellularLocation>
</comment>
<dbReference type="HAMAP" id="MF_02082">
    <property type="entry name" value="LysZ"/>
    <property type="match status" value="1"/>
</dbReference>
<evidence type="ECO:0000313" key="11">
    <source>
        <dbReference type="EMBL" id="TDA37583.1"/>
    </source>
</evidence>
<keyword evidence="2 9" id="KW-0055">Arginine biosynthesis</keyword>
<keyword evidence="4 9" id="KW-0808">Transferase</keyword>
<evidence type="ECO:0000259" key="10">
    <source>
        <dbReference type="Pfam" id="PF00696"/>
    </source>
</evidence>
<dbReference type="NCBIfam" id="NF010662">
    <property type="entry name" value="PRK14058.1-4"/>
    <property type="match status" value="1"/>
</dbReference>
<dbReference type="GO" id="GO:0043744">
    <property type="term" value="F:N2-acetyl-L-aminoadipate kinase activity"/>
    <property type="evidence" value="ECO:0007669"/>
    <property type="project" value="RHEA"/>
</dbReference>
<evidence type="ECO:0000256" key="1">
    <source>
        <dbReference type="ARBA" id="ARBA00022490"/>
    </source>
</evidence>
<feature type="binding site" evidence="9">
    <location>
        <begin position="42"/>
        <end position="43"/>
    </location>
    <ligand>
        <name>substrate</name>
    </ligand>
</feature>
<feature type="site" description="Transition state stabilizer" evidence="9">
    <location>
        <position position="231"/>
    </location>
</feature>
<dbReference type="GO" id="GO:0042450">
    <property type="term" value="P:L-arginine biosynthetic process via ornithine"/>
    <property type="evidence" value="ECO:0007669"/>
    <property type="project" value="UniProtKB-UniRule"/>
</dbReference>
<dbReference type="UniPathway" id="UPA00068"/>
<dbReference type="AlphaFoldDB" id="A0A523B9H5"/>
<evidence type="ECO:0000256" key="9">
    <source>
        <dbReference type="HAMAP-Rule" id="MF_02082"/>
    </source>
</evidence>
<comment type="similarity">
    <text evidence="9">Belongs to the acetylglutamate kinase family. LysZ subfamily.</text>
</comment>
<proteinExistence type="inferred from homology"/>
<dbReference type="Gene3D" id="3.40.1160.10">
    <property type="entry name" value="Acetylglutamate kinase-like"/>
    <property type="match status" value="1"/>
</dbReference>
<dbReference type="SUPFAM" id="SSF53633">
    <property type="entry name" value="Carbamate kinase-like"/>
    <property type="match status" value="1"/>
</dbReference>
<gene>
    <name evidence="9" type="primary">lysZ</name>
    <name evidence="11" type="ORF">DSO08_05410</name>
</gene>
<evidence type="ECO:0000256" key="5">
    <source>
        <dbReference type="ARBA" id="ARBA00022741"/>
    </source>
</evidence>
<dbReference type="InterPro" id="IPR004662">
    <property type="entry name" value="AcgluKinase_fam"/>
</dbReference>
<dbReference type="EC" id="2.7.2.19" evidence="9"/>
<feature type="binding site" evidence="9">
    <location>
        <position position="174"/>
    </location>
    <ligand>
        <name>substrate</name>
    </ligand>
</feature>
<dbReference type="EMBL" id="QNVH01000063">
    <property type="protein sequence ID" value="TDA37583.1"/>
    <property type="molecule type" value="Genomic_DNA"/>
</dbReference>
<dbReference type="NCBIfam" id="NF010659">
    <property type="entry name" value="PRK14058.1-1"/>
    <property type="match status" value="1"/>
</dbReference>
<evidence type="ECO:0000256" key="4">
    <source>
        <dbReference type="ARBA" id="ARBA00022679"/>
    </source>
</evidence>
<dbReference type="InterPro" id="IPR001048">
    <property type="entry name" value="Asp/Glu/Uridylate_kinase"/>
</dbReference>
<dbReference type="NCBIfam" id="TIGR00761">
    <property type="entry name" value="argB"/>
    <property type="match status" value="1"/>
</dbReference>
<keyword evidence="5 9" id="KW-0547">Nucleotide-binding</keyword>
<sequence>MSLRVVVKIGGDLLKGESPNLPLIEDLKALVKEKGLVIVHGGGDLVTEMATKLGKEQKFVVSPEGFKSRYTDRETAEIYAMVMAGEINTKIVGFLQSFGINAIGLSGFDGGLLRAERKERLVIVDEQGRKRAIEGGYTGKITSVNSRLLELLMGEGYTPVISPLAMGMKFEPLNVDGDRTTSAVAKAIKADVVIYLTDVEGVMLDGKIVPKISIVEVDGLLKDIGAGMSTKIHAAVDAIKGGVGRAIITSGFVDRPILDALEGRRGTVISL</sequence>
<evidence type="ECO:0000256" key="6">
    <source>
        <dbReference type="ARBA" id="ARBA00022777"/>
    </source>
</evidence>
<name>A0A523B9H5_9CREN</name>
<dbReference type="GO" id="GO:0005737">
    <property type="term" value="C:cytoplasm"/>
    <property type="evidence" value="ECO:0007669"/>
    <property type="project" value="UniProtKB-SubCell"/>
</dbReference>
<keyword evidence="6 9" id="KW-0418">Kinase</keyword>
<reference evidence="11 12" key="1">
    <citation type="journal article" date="2019" name="Nat. Microbiol.">
        <title>Expanding anaerobic alkane metabolism in the domain of Archaea.</title>
        <authorList>
            <person name="Wang Y."/>
            <person name="Wegener G."/>
            <person name="Hou J."/>
            <person name="Wang F."/>
            <person name="Xiao X."/>
        </authorList>
    </citation>
    <scope>NUCLEOTIDE SEQUENCE [LARGE SCALE GENOMIC DNA]</scope>
    <source>
        <strain evidence="11">WYZ-LMO10</strain>
    </source>
</reference>
<dbReference type="InterPro" id="IPR037529">
    <property type="entry name" value="LysZ"/>
</dbReference>
<dbReference type="GO" id="GO:0019878">
    <property type="term" value="P:lysine biosynthetic process via aminoadipic acid"/>
    <property type="evidence" value="ECO:0007669"/>
    <property type="project" value="UniProtKB-UniRule"/>
</dbReference>
<feature type="site" description="Transition state stabilizer" evidence="9">
    <location>
        <position position="8"/>
    </location>
</feature>
<keyword evidence="7 9" id="KW-0067">ATP-binding</keyword>
<organism evidence="11 12">
    <name type="scientific">Thermoproteota archaeon</name>
    <dbReference type="NCBI Taxonomy" id="2056631"/>
    <lineage>
        <taxon>Archaea</taxon>
        <taxon>Thermoproteota</taxon>
    </lineage>
</organism>
<comment type="pathway">
    <text evidence="9">Amino-acid biosynthesis; L-lysine biosynthesis via AAA pathway; L-lysine from L-alpha-aminoadipate (Thermus route): step 2/5.</text>
</comment>
<comment type="catalytic activity">
    <reaction evidence="9">
        <text>[amino-group carrier protein]-C-terminal-N-(1,4-dicarboxybutan-1-yl)-L-glutamine + ATP = [amino-group carrier protein]-C-terminal-N-(1-carboxy-5-phosphooxy-5-oxopentan-1-yl)-L-glutamine + ADP</text>
        <dbReference type="Rhea" id="RHEA:41944"/>
        <dbReference type="Rhea" id="RHEA-COMP:9694"/>
        <dbReference type="Rhea" id="RHEA-COMP:9712"/>
        <dbReference type="ChEBI" id="CHEBI:30616"/>
        <dbReference type="ChEBI" id="CHEBI:78499"/>
        <dbReference type="ChEBI" id="CHEBI:78503"/>
        <dbReference type="ChEBI" id="CHEBI:456216"/>
        <dbReference type="EC" id="2.7.2.17"/>
    </reaction>
</comment>
<dbReference type="EC" id="2.7.2.17" evidence="9"/>
<dbReference type="InterPro" id="IPR036393">
    <property type="entry name" value="AceGlu_kinase-like_sf"/>
</dbReference>
<evidence type="ECO:0000256" key="7">
    <source>
        <dbReference type="ARBA" id="ARBA00022840"/>
    </source>
</evidence>
<dbReference type="GO" id="GO:0005524">
    <property type="term" value="F:ATP binding"/>
    <property type="evidence" value="ECO:0007669"/>
    <property type="project" value="UniProtKB-KW"/>
</dbReference>
<comment type="pathway">
    <text evidence="9">Amino-acid biosynthesis; L-arginine biosynthesis.</text>
</comment>
<keyword evidence="8 9" id="KW-0457">Lysine biosynthesis</keyword>
<dbReference type="Proteomes" id="UP000315399">
    <property type="component" value="Unassembled WGS sequence"/>
</dbReference>
<evidence type="ECO:0000313" key="12">
    <source>
        <dbReference type="Proteomes" id="UP000315399"/>
    </source>
</evidence>
<keyword evidence="3 9" id="KW-0028">Amino-acid biosynthesis</keyword>
<feature type="domain" description="Aspartate/glutamate/uridylate kinase" evidence="10">
    <location>
        <begin position="4"/>
        <end position="250"/>
    </location>
</feature>
<comment type="caution">
    <text evidence="11">The sequence shown here is derived from an EMBL/GenBank/DDBJ whole genome shotgun (WGS) entry which is preliminary data.</text>
</comment>
<comment type="function">
    <text evidence="9">Involved in both the arginine and lysine biosynthetic pathways. Phosphorylates the LysW-bound precursors glutamate (for arginine biosynthesis), respectively alpha-aminoadipate (for lysine biosynthesis).</text>
</comment>